<dbReference type="Proteomes" id="UP001138500">
    <property type="component" value="Unassembled WGS sequence"/>
</dbReference>
<reference evidence="1 2" key="2">
    <citation type="journal article" date="2021" name="Curr. Genet.">
        <title>Genetic response to nitrogen starvation in the aggressive Eucalyptus foliar pathogen Teratosphaeria destructans.</title>
        <authorList>
            <person name="Havenga M."/>
            <person name="Wingfield B.D."/>
            <person name="Wingfield M.J."/>
            <person name="Dreyer L.L."/>
            <person name="Roets F."/>
            <person name="Aylward J."/>
        </authorList>
    </citation>
    <scope>NUCLEOTIDE SEQUENCE [LARGE SCALE GENOMIC DNA]</scope>
    <source>
        <strain evidence="1">CMW44962</strain>
    </source>
</reference>
<name>A0A9W7SXX5_9PEZI</name>
<dbReference type="AlphaFoldDB" id="A0A9W7SXX5"/>
<proteinExistence type="predicted"/>
<organism evidence="1 2">
    <name type="scientific">Teratosphaeria destructans</name>
    <dbReference type="NCBI Taxonomy" id="418781"/>
    <lineage>
        <taxon>Eukaryota</taxon>
        <taxon>Fungi</taxon>
        <taxon>Dikarya</taxon>
        <taxon>Ascomycota</taxon>
        <taxon>Pezizomycotina</taxon>
        <taxon>Dothideomycetes</taxon>
        <taxon>Dothideomycetidae</taxon>
        <taxon>Mycosphaerellales</taxon>
        <taxon>Teratosphaeriaceae</taxon>
        <taxon>Teratosphaeria</taxon>
    </lineage>
</organism>
<evidence type="ECO:0000313" key="2">
    <source>
        <dbReference type="Proteomes" id="UP001138500"/>
    </source>
</evidence>
<accession>A0A9W7SXX5</accession>
<dbReference type="OrthoDB" id="3503419at2759"/>
<gene>
    <name evidence="1" type="ORF">Tdes44962_MAKER08061</name>
</gene>
<reference evidence="1 2" key="1">
    <citation type="journal article" date="2018" name="IMA Fungus">
        <title>IMA Genome-F 10: Nine draft genome sequences of Claviceps purpurea s.lat., including C. arundinis, C. humidiphila, and C. cf. spartinae, pseudomolecules for the pitch canker pathogen Fusarium circinatum, draft genome of Davidsoniella eucalypti, Grosmannia galeiformis, Quambalaria eucalypti, and Teratosphaeria destructans.</title>
        <authorList>
            <person name="Wingfield B.D."/>
            <person name="Liu M."/>
            <person name="Nguyen H.D."/>
            <person name="Lane F.A."/>
            <person name="Morgan S.W."/>
            <person name="De Vos L."/>
            <person name="Wilken P.M."/>
            <person name="Duong T.A."/>
            <person name="Aylward J."/>
            <person name="Coetzee M.P."/>
            <person name="Dadej K."/>
            <person name="De Beer Z.W."/>
            <person name="Findlay W."/>
            <person name="Havenga M."/>
            <person name="Kolarik M."/>
            <person name="Menzies J.G."/>
            <person name="Naidoo K."/>
            <person name="Pochopski O."/>
            <person name="Shoukouhi P."/>
            <person name="Santana Q.C."/>
            <person name="Seifert K.A."/>
            <person name="Soal N."/>
            <person name="Steenkamp E.T."/>
            <person name="Tatham C.T."/>
            <person name="van der Nest M.A."/>
            <person name="Wingfield M.J."/>
        </authorList>
    </citation>
    <scope>NUCLEOTIDE SEQUENCE [LARGE SCALE GENOMIC DNA]</scope>
    <source>
        <strain evidence="1">CMW44962</strain>
    </source>
</reference>
<sequence>MYNLPSSVLEVDKQRMEEQKAAYDLVDPEVGHTAKAWVGEGSRFAKFYLHIILTMLPSSASTICRTSGSSKCLRERQVLLEV</sequence>
<evidence type="ECO:0000313" key="1">
    <source>
        <dbReference type="EMBL" id="KAH9839606.1"/>
    </source>
</evidence>
<comment type="caution">
    <text evidence="1">The sequence shown here is derived from an EMBL/GenBank/DDBJ whole genome shotgun (WGS) entry which is preliminary data.</text>
</comment>
<protein>
    <submittedName>
        <fullName evidence="1">Uncharacterized protein</fullName>
    </submittedName>
</protein>
<dbReference type="EMBL" id="RIBY02000624">
    <property type="protein sequence ID" value="KAH9839606.1"/>
    <property type="molecule type" value="Genomic_DNA"/>
</dbReference>
<keyword evidence="2" id="KW-1185">Reference proteome</keyword>